<evidence type="ECO:0000313" key="1">
    <source>
        <dbReference type="EMBL" id="DAE14975.1"/>
    </source>
</evidence>
<protein>
    <submittedName>
        <fullName evidence="1">Uncharacterized protein</fullName>
    </submittedName>
</protein>
<sequence length="51" mass="6012">MISEHCREMQEELKNRAGREDYPFNIELPDGTIAADRDEVEEWYARNGGRI</sequence>
<organism evidence="1">
    <name type="scientific">Siphoviridae sp. ctf8W5</name>
    <dbReference type="NCBI Taxonomy" id="2825595"/>
    <lineage>
        <taxon>Viruses</taxon>
        <taxon>Duplodnaviria</taxon>
        <taxon>Heunggongvirae</taxon>
        <taxon>Uroviricota</taxon>
        <taxon>Caudoviricetes</taxon>
    </lineage>
</organism>
<dbReference type="EMBL" id="BK015597">
    <property type="protein sequence ID" value="DAE14975.1"/>
    <property type="molecule type" value="Genomic_DNA"/>
</dbReference>
<proteinExistence type="predicted"/>
<accession>A0A8S5Q6L7</accession>
<name>A0A8S5Q6L7_9CAUD</name>
<reference evidence="1" key="1">
    <citation type="journal article" date="2021" name="Proc. Natl. Acad. Sci. U.S.A.">
        <title>A Catalog of Tens of Thousands of Viruses from Human Metagenomes Reveals Hidden Associations with Chronic Diseases.</title>
        <authorList>
            <person name="Tisza M.J."/>
            <person name="Buck C.B."/>
        </authorList>
    </citation>
    <scope>NUCLEOTIDE SEQUENCE</scope>
    <source>
        <strain evidence="1">Ctf8W5</strain>
    </source>
</reference>